<evidence type="ECO:0000313" key="15">
    <source>
        <dbReference type="Proteomes" id="UP000465306"/>
    </source>
</evidence>
<keyword evidence="5" id="KW-0678">Repressor</keyword>
<dbReference type="EMBL" id="BLKU01000005">
    <property type="protein sequence ID" value="GFG67732.1"/>
    <property type="molecule type" value="Genomic_DNA"/>
</dbReference>
<reference evidence="14 15" key="1">
    <citation type="journal article" date="2019" name="Emerg. Microbes Infect.">
        <title>Comprehensive subspecies identification of 175 nontuberculous mycobacteria species based on 7547 genomic profiles.</title>
        <authorList>
            <person name="Matsumoto Y."/>
            <person name="Kinjo T."/>
            <person name="Motooka D."/>
            <person name="Nabeya D."/>
            <person name="Jung N."/>
            <person name="Uechi K."/>
            <person name="Horii T."/>
            <person name="Iida T."/>
            <person name="Fujita J."/>
            <person name="Nakamura S."/>
        </authorList>
    </citation>
    <scope>NUCLEOTIDE SEQUENCE [LARGE SCALE GENOMIC DNA]</scope>
    <source>
        <strain evidence="14 15">JCM 13573</strain>
    </source>
</reference>
<keyword evidence="6" id="KW-0479">Metal-binding</keyword>
<evidence type="ECO:0000313" key="14">
    <source>
        <dbReference type="EMBL" id="GFG67732.1"/>
    </source>
</evidence>
<name>A0ABQ1BVG5_9MYCO</name>
<protein>
    <recommendedName>
        <fullName evidence="11">Copper-sensing transcriptional repressor CsoR</fullName>
    </recommendedName>
    <alternativeName>
        <fullName evidence="12">Copper-sensitive operon repressor</fullName>
    </alternativeName>
</protein>
<dbReference type="Gene3D" id="3.30.70.100">
    <property type="match status" value="1"/>
</dbReference>
<comment type="similarity">
    <text evidence="2">Belongs to the CsoR family.</text>
</comment>
<evidence type="ECO:0000256" key="11">
    <source>
        <dbReference type="ARBA" id="ARBA00039938"/>
    </source>
</evidence>
<evidence type="ECO:0000256" key="12">
    <source>
        <dbReference type="ARBA" id="ARBA00041544"/>
    </source>
</evidence>
<comment type="caution">
    <text evidence="14">The sequence shown here is derived from an EMBL/GenBank/DDBJ whole genome shotgun (WGS) entry which is preliminary data.</text>
</comment>
<evidence type="ECO:0000256" key="3">
    <source>
        <dbReference type="ARBA" id="ARBA00011738"/>
    </source>
</evidence>
<sequence>MSPNKIADKHMVLDHVGTVRRQLDELTRMLQSDAYCVEVMKQIQTVQCSLERVNRVTLHKHLEGCPSEAVLYGQRQSAIDELVDVVNFTPAATGPHTLLDGSASGQSAASNSTELLASTTLSLPGIASQMCKAALEGIVTPIAGVGAVRVDLPTKTITIHHDHRASSRRLIEAIEEQGYHVAAPLVTNTREQTPNHHWLGFVDGDGI</sequence>
<evidence type="ECO:0000256" key="10">
    <source>
        <dbReference type="ARBA" id="ARBA00023163"/>
    </source>
</evidence>
<dbReference type="Pfam" id="PF00403">
    <property type="entry name" value="HMA"/>
    <property type="match status" value="1"/>
</dbReference>
<evidence type="ECO:0000256" key="2">
    <source>
        <dbReference type="ARBA" id="ARBA00005428"/>
    </source>
</evidence>
<dbReference type="InterPro" id="IPR036163">
    <property type="entry name" value="HMA_dom_sf"/>
</dbReference>
<evidence type="ECO:0000256" key="5">
    <source>
        <dbReference type="ARBA" id="ARBA00022491"/>
    </source>
</evidence>
<comment type="subcellular location">
    <subcellularLocation>
        <location evidence="1">Cytoplasm</location>
    </subcellularLocation>
</comment>
<keyword evidence="9" id="KW-0238">DNA-binding</keyword>
<proteinExistence type="inferred from homology"/>
<evidence type="ECO:0000256" key="6">
    <source>
        <dbReference type="ARBA" id="ARBA00022723"/>
    </source>
</evidence>
<dbReference type="InterPro" id="IPR038390">
    <property type="entry name" value="Metal_Tscrpt_repr_sf"/>
</dbReference>
<evidence type="ECO:0000259" key="13">
    <source>
        <dbReference type="PROSITE" id="PS50846"/>
    </source>
</evidence>
<dbReference type="PANTHER" id="PTHR33677:SF4">
    <property type="entry name" value="COPPER-SENSING TRANSCRIPTIONAL REPRESSOR CSOR"/>
    <property type="match status" value="1"/>
</dbReference>
<evidence type="ECO:0000256" key="1">
    <source>
        <dbReference type="ARBA" id="ARBA00004496"/>
    </source>
</evidence>
<dbReference type="InterPro" id="IPR003735">
    <property type="entry name" value="Metal_Tscrpt_repr"/>
</dbReference>
<feature type="domain" description="HMA" evidence="13">
    <location>
        <begin position="117"/>
        <end position="182"/>
    </location>
</feature>
<evidence type="ECO:0000256" key="8">
    <source>
        <dbReference type="ARBA" id="ARBA00023015"/>
    </source>
</evidence>
<organism evidence="14 15">
    <name type="scientific">Mycobacterium kubicae</name>
    <dbReference type="NCBI Taxonomy" id="120959"/>
    <lineage>
        <taxon>Bacteria</taxon>
        <taxon>Bacillati</taxon>
        <taxon>Actinomycetota</taxon>
        <taxon>Actinomycetes</taxon>
        <taxon>Mycobacteriales</taxon>
        <taxon>Mycobacteriaceae</taxon>
        <taxon>Mycobacterium</taxon>
        <taxon>Mycobacterium simiae complex</taxon>
    </lineage>
</organism>
<dbReference type="Proteomes" id="UP000465306">
    <property type="component" value="Unassembled WGS sequence"/>
</dbReference>
<dbReference type="PANTHER" id="PTHR33677">
    <property type="entry name" value="TRANSCRIPTIONAL REPRESSOR FRMR-RELATED"/>
    <property type="match status" value="1"/>
</dbReference>
<keyword evidence="7" id="KW-0186">Copper</keyword>
<dbReference type="PROSITE" id="PS50846">
    <property type="entry name" value="HMA_2"/>
    <property type="match status" value="1"/>
</dbReference>
<dbReference type="Gene3D" id="1.20.58.1000">
    <property type="entry name" value="Metal-sensitive repressor, helix protomer"/>
    <property type="match status" value="1"/>
</dbReference>
<keyword evidence="15" id="KW-1185">Reference proteome</keyword>
<keyword evidence="4" id="KW-0963">Cytoplasm</keyword>
<dbReference type="SUPFAM" id="SSF55008">
    <property type="entry name" value="HMA, heavy metal-associated domain"/>
    <property type="match status" value="1"/>
</dbReference>
<dbReference type="Pfam" id="PF02583">
    <property type="entry name" value="Trns_repr_metal"/>
    <property type="match status" value="1"/>
</dbReference>
<gene>
    <name evidence="14" type="ORF">MKUB_52220</name>
</gene>
<evidence type="ECO:0000256" key="7">
    <source>
        <dbReference type="ARBA" id="ARBA00023008"/>
    </source>
</evidence>
<evidence type="ECO:0000256" key="4">
    <source>
        <dbReference type="ARBA" id="ARBA00022490"/>
    </source>
</evidence>
<dbReference type="InterPro" id="IPR006121">
    <property type="entry name" value="HMA_dom"/>
</dbReference>
<keyword evidence="10" id="KW-0804">Transcription</keyword>
<dbReference type="CDD" id="cd00371">
    <property type="entry name" value="HMA"/>
    <property type="match status" value="1"/>
</dbReference>
<dbReference type="RefSeq" id="WP_205880180.1">
    <property type="nucleotide sequence ID" value="NZ_BLKU01000005.1"/>
</dbReference>
<accession>A0ABQ1BVG5</accession>
<keyword evidence="8" id="KW-0805">Transcription regulation</keyword>
<evidence type="ECO:0000256" key="9">
    <source>
        <dbReference type="ARBA" id="ARBA00023125"/>
    </source>
</evidence>
<comment type="subunit">
    <text evidence="3">Homodimer.</text>
</comment>